<sequence length="180" mass="19613">IFSVVLALSQMDSSHASRLGLMTLAYYTTTALIAASIGIFFITTIQPGTARHLAHSAKNNSQMASTGSIETMDTVLDLLRNMFPDNIFKATFKRVNTQYERNGTNVSKELVDGEGTNILGILVFCMSFGLVTSWLGNQVRVVIDLFIGLDAIIRGWINALMWFAPVGIFSLVCGNLLGVD</sequence>
<feature type="non-terminal residue" evidence="8">
    <location>
        <position position="180"/>
    </location>
</feature>
<keyword evidence="6 7" id="KW-0472">Membrane</keyword>
<dbReference type="PANTHER" id="PTHR11958">
    <property type="entry name" value="SODIUM/DICARBOXYLATE SYMPORTER-RELATED"/>
    <property type="match status" value="1"/>
</dbReference>
<feature type="non-terminal residue" evidence="8">
    <location>
        <position position="1"/>
    </location>
</feature>
<keyword evidence="4 7" id="KW-0812">Transmembrane</keyword>
<protein>
    <recommendedName>
        <fullName evidence="7">Amino acid transporter</fullName>
    </recommendedName>
</protein>
<evidence type="ECO:0000256" key="1">
    <source>
        <dbReference type="ARBA" id="ARBA00004141"/>
    </source>
</evidence>
<evidence type="ECO:0000256" key="4">
    <source>
        <dbReference type="ARBA" id="ARBA00022692"/>
    </source>
</evidence>
<reference evidence="8" key="1">
    <citation type="submission" date="2023-10" db="EMBL/GenBank/DDBJ databases">
        <title>Genome assembly of Pristionchus species.</title>
        <authorList>
            <person name="Yoshida K."/>
            <person name="Sommer R.J."/>
        </authorList>
    </citation>
    <scope>NUCLEOTIDE SEQUENCE</scope>
    <source>
        <strain evidence="8">RS0144</strain>
    </source>
</reference>
<keyword evidence="5 7" id="KW-1133">Transmembrane helix</keyword>
<dbReference type="InterPro" id="IPR036458">
    <property type="entry name" value="Na:dicarbo_symporter_sf"/>
</dbReference>
<keyword evidence="3 7" id="KW-0813">Transport</keyword>
<dbReference type="GO" id="GO:0005313">
    <property type="term" value="F:L-glutamate transmembrane transporter activity"/>
    <property type="evidence" value="ECO:0007669"/>
    <property type="project" value="TreeGrafter"/>
</dbReference>
<dbReference type="GO" id="GO:0015501">
    <property type="term" value="F:glutamate:sodium symporter activity"/>
    <property type="evidence" value="ECO:0007669"/>
    <property type="project" value="TreeGrafter"/>
</dbReference>
<gene>
    <name evidence="8" type="ORF">PENTCL1PPCAC_7951</name>
</gene>
<comment type="subcellular location">
    <subcellularLocation>
        <location evidence="1 7">Membrane</location>
        <topology evidence="1 7">Multi-pass membrane protein</topology>
    </subcellularLocation>
</comment>
<evidence type="ECO:0000256" key="5">
    <source>
        <dbReference type="ARBA" id="ARBA00022989"/>
    </source>
</evidence>
<dbReference type="PANTHER" id="PTHR11958:SF99">
    <property type="entry name" value="SODIUM-DEPENDENT EXCITATORY AMINO ACID TRANSPORTER GLT-6-RELATED"/>
    <property type="match status" value="1"/>
</dbReference>
<dbReference type="InterPro" id="IPR001991">
    <property type="entry name" value="Na-dicarboxylate_symporter"/>
</dbReference>
<evidence type="ECO:0000256" key="7">
    <source>
        <dbReference type="RuleBase" id="RU361216"/>
    </source>
</evidence>
<name>A0AAV5T214_9BILA</name>
<proteinExistence type="inferred from homology"/>
<accession>A0AAV5T214</accession>
<evidence type="ECO:0000256" key="2">
    <source>
        <dbReference type="ARBA" id="ARBA00006148"/>
    </source>
</evidence>
<keyword evidence="7" id="KW-0769">Symport</keyword>
<dbReference type="PRINTS" id="PR00173">
    <property type="entry name" value="EDTRNSPORT"/>
</dbReference>
<comment type="caution">
    <text evidence="7">Lacks conserved residue(s) required for the propagation of feature annotation.</text>
</comment>
<dbReference type="Gene3D" id="1.10.3860.10">
    <property type="entry name" value="Sodium:dicarboxylate symporter"/>
    <property type="match status" value="1"/>
</dbReference>
<evidence type="ECO:0000313" key="8">
    <source>
        <dbReference type="EMBL" id="GMS85776.1"/>
    </source>
</evidence>
<evidence type="ECO:0000256" key="3">
    <source>
        <dbReference type="ARBA" id="ARBA00022448"/>
    </source>
</evidence>
<dbReference type="GO" id="GO:0015175">
    <property type="term" value="F:neutral L-amino acid transmembrane transporter activity"/>
    <property type="evidence" value="ECO:0007669"/>
    <property type="project" value="TreeGrafter"/>
</dbReference>
<dbReference type="Pfam" id="PF00375">
    <property type="entry name" value="SDF"/>
    <property type="match status" value="1"/>
</dbReference>
<organism evidence="8 9">
    <name type="scientific">Pristionchus entomophagus</name>
    <dbReference type="NCBI Taxonomy" id="358040"/>
    <lineage>
        <taxon>Eukaryota</taxon>
        <taxon>Metazoa</taxon>
        <taxon>Ecdysozoa</taxon>
        <taxon>Nematoda</taxon>
        <taxon>Chromadorea</taxon>
        <taxon>Rhabditida</taxon>
        <taxon>Rhabditina</taxon>
        <taxon>Diplogasteromorpha</taxon>
        <taxon>Diplogasteroidea</taxon>
        <taxon>Neodiplogasteridae</taxon>
        <taxon>Pristionchus</taxon>
    </lineage>
</organism>
<dbReference type="GO" id="GO:0005886">
    <property type="term" value="C:plasma membrane"/>
    <property type="evidence" value="ECO:0007669"/>
    <property type="project" value="TreeGrafter"/>
</dbReference>
<feature type="transmembrane region" description="Helical" evidence="7">
    <location>
        <begin position="118"/>
        <end position="136"/>
    </location>
</feature>
<evidence type="ECO:0000313" key="9">
    <source>
        <dbReference type="Proteomes" id="UP001432027"/>
    </source>
</evidence>
<comment type="similarity">
    <text evidence="2 7">Belongs to the dicarboxylate/amino acid:cation symporter (DAACS) (TC 2.A.23) family.</text>
</comment>
<dbReference type="Proteomes" id="UP001432027">
    <property type="component" value="Unassembled WGS sequence"/>
</dbReference>
<dbReference type="AlphaFoldDB" id="A0AAV5T214"/>
<dbReference type="InterPro" id="IPR050746">
    <property type="entry name" value="DAACS"/>
</dbReference>
<evidence type="ECO:0000256" key="6">
    <source>
        <dbReference type="ARBA" id="ARBA00023136"/>
    </source>
</evidence>
<comment type="caution">
    <text evidence="8">The sequence shown here is derived from an EMBL/GenBank/DDBJ whole genome shotgun (WGS) entry which is preliminary data.</text>
</comment>
<feature type="transmembrane region" description="Helical" evidence="7">
    <location>
        <begin position="24"/>
        <end position="45"/>
    </location>
</feature>
<keyword evidence="9" id="KW-1185">Reference proteome</keyword>
<feature type="transmembrane region" description="Helical" evidence="7">
    <location>
        <begin position="156"/>
        <end position="177"/>
    </location>
</feature>
<dbReference type="EMBL" id="BTSX01000002">
    <property type="protein sequence ID" value="GMS85776.1"/>
    <property type="molecule type" value="Genomic_DNA"/>
</dbReference>
<dbReference type="SUPFAM" id="SSF118215">
    <property type="entry name" value="Proton glutamate symport protein"/>
    <property type="match status" value="1"/>
</dbReference>